<reference evidence="1" key="1">
    <citation type="submission" date="2023-06" db="EMBL/GenBank/DDBJ databases">
        <authorList>
            <person name="Kurt Z."/>
        </authorList>
    </citation>
    <scope>NUCLEOTIDE SEQUENCE</scope>
</reference>
<reference evidence="2 3" key="2">
    <citation type="submission" date="2024-07" db="EMBL/GenBank/DDBJ databases">
        <authorList>
            <person name="Akdeniz Z."/>
        </authorList>
    </citation>
    <scope>NUCLEOTIDE SEQUENCE [LARGE SCALE GENOMIC DNA]</scope>
</reference>
<dbReference type="AlphaFoldDB" id="A0AA86U6C0"/>
<organism evidence="1">
    <name type="scientific">Hexamita inflata</name>
    <dbReference type="NCBI Taxonomy" id="28002"/>
    <lineage>
        <taxon>Eukaryota</taxon>
        <taxon>Metamonada</taxon>
        <taxon>Diplomonadida</taxon>
        <taxon>Hexamitidae</taxon>
        <taxon>Hexamitinae</taxon>
        <taxon>Hexamita</taxon>
    </lineage>
</organism>
<keyword evidence="3" id="KW-1185">Reference proteome</keyword>
<evidence type="ECO:0000313" key="1">
    <source>
        <dbReference type="EMBL" id="CAI9939462.1"/>
    </source>
</evidence>
<evidence type="ECO:0000313" key="3">
    <source>
        <dbReference type="Proteomes" id="UP001642409"/>
    </source>
</evidence>
<protein>
    <submittedName>
        <fullName evidence="2">Hypothetical_protein</fullName>
    </submittedName>
</protein>
<dbReference type="EMBL" id="CATOUU010000664">
    <property type="protein sequence ID" value="CAI9939462.1"/>
    <property type="molecule type" value="Genomic_DNA"/>
</dbReference>
<dbReference type="EMBL" id="CAXDID020000063">
    <property type="protein sequence ID" value="CAL6011275.1"/>
    <property type="molecule type" value="Genomic_DNA"/>
</dbReference>
<gene>
    <name evidence="2" type="ORF">HINF_LOCUS22653</name>
    <name evidence="1" type="ORF">HINF_LOCUS27107</name>
</gene>
<name>A0AA86U6C0_9EUKA</name>
<evidence type="ECO:0000313" key="2">
    <source>
        <dbReference type="EMBL" id="CAL6011275.1"/>
    </source>
</evidence>
<dbReference type="Proteomes" id="UP001642409">
    <property type="component" value="Unassembled WGS sequence"/>
</dbReference>
<proteinExistence type="predicted"/>
<sequence>MIYSTVTQVIRKPNPSYLTFQLKTRRNFRKLIHDQYIQLQSLDEQTVLSTGAKPRCIINITSQLAAISSGQGRVTFKCNHVINIQNHLRRAPPWSSLAHLYAINRYHQRCRYHTAAHGVLMVVYIFDTVCLELKLQIQFQGCSSRLL</sequence>
<accession>A0AA86U6C0</accession>
<comment type="caution">
    <text evidence="1">The sequence shown here is derived from an EMBL/GenBank/DDBJ whole genome shotgun (WGS) entry which is preliminary data.</text>
</comment>